<dbReference type="Pfam" id="PF00082">
    <property type="entry name" value="Peptidase_S8"/>
    <property type="match status" value="1"/>
</dbReference>
<dbReference type="PANTHER" id="PTHR43806:SF11">
    <property type="entry name" value="CEREVISIN-RELATED"/>
    <property type="match status" value="1"/>
</dbReference>
<evidence type="ECO:0000256" key="10">
    <source>
        <dbReference type="PROSITE-ProRule" id="PRU01240"/>
    </source>
</evidence>
<dbReference type="PANTHER" id="PTHR43806">
    <property type="entry name" value="PEPTIDASE S8"/>
    <property type="match status" value="1"/>
</dbReference>
<organism evidence="16 17">
    <name type="scientific">Streptacidiphilus monticola</name>
    <dbReference type="NCBI Taxonomy" id="2161674"/>
    <lineage>
        <taxon>Bacteria</taxon>
        <taxon>Bacillati</taxon>
        <taxon>Actinomycetota</taxon>
        <taxon>Actinomycetes</taxon>
        <taxon>Kitasatosporales</taxon>
        <taxon>Streptomycetaceae</taxon>
        <taxon>Streptacidiphilus</taxon>
    </lineage>
</organism>
<evidence type="ECO:0000259" key="15">
    <source>
        <dbReference type="Pfam" id="PF00082"/>
    </source>
</evidence>
<dbReference type="GO" id="GO:0008233">
    <property type="term" value="F:peptidase activity"/>
    <property type="evidence" value="ECO:0007669"/>
    <property type="project" value="UniProtKB-KW"/>
</dbReference>
<keyword evidence="17" id="KW-1185">Reference proteome</keyword>
<keyword evidence="3" id="KW-1003">Cell membrane</keyword>
<dbReference type="InterPro" id="IPR023834">
    <property type="entry name" value="T7SS_pept_S8A_mycosin"/>
</dbReference>
<evidence type="ECO:0000313" key="17">
    <source>
        <dbReference type="Proteomes" id="UP001596174"/>
    </source>
</evidence>
<accession>A0ABW1G000</accession>
<comment type="caution">
    <text evidence="16">The sequence shown here is derived from an EMBL/GenBank/DDBJ whole genome shotgun (WGS) entry which is preliminary data.</text>
</comment>
<dbReference type="NCBIfam" id="TIGR03921">
    <property type="entry name" value="T7SS_mycosin"/>
    <property type="match status" value="1"/>
</dbReference>
<name>A0ABW1G000_9ACTN</name>
<dbReference type="RefSeq" id="WP_380581856.1">
    <property type="nucleotide sequence ID" value="NZ_JBHSQJ010000033.1"/>
</dbReference>
<keyword evidence="7 10" id="KW-0720">Serine protease</keyword>
<evidence type="ECO:0000256" key="7">
    <source>
        <dbReference type="ARBA" id="ARBA00022825"/>
    </source>
</evidence>
<feature type="domain" description="Peptidase S8/S53" evidence="15">
    <location>
        <begin position="65"/>
        <end position="319"/>
    </location>
</feature>
<comment type="similarity">
    <text evidence="2 10 11">Belongs to the peptidase S8 family.</text>
</comment>
<dbReference type="InterPro" id="IPR000209">
    <property type="entry name" value="Peptidase_S8/S53_dom"/>
</dbReference>
<dbReference type="Gene3D" id="3.40.50.200">
    <property type="entry name" value="Peptidase S8/S53 domain"/>
    <property type="match status" value="1"/>
</dbReference>
<feature type="signal peptide" evidence="14">
    <location>
        <begin position="1"/>
        <end position="32"/>
    </location>
</feature>
<evidence type="ECO:0000256" key="2">
    <source>
        <dbReference type="ARBA" id="ARBA00011073"/>
    </source>
</evidence>
<keyword evidence="14" id="KW-0732">Signal</keyword>
<keyword evidence="9 13" id="KW-0472">Membrane</keyword>
<protein>
    <submittedName>
        <fullName evidence="16">Type VII secretion-associated serine protease mycosin</fullName>
    </submittedName>
</protein>
<dbReference type="GO" id="GO:0006508">
    <property type="term" value="P:proteolysis"/>
    <property type="evidence" value="ECO:0007669"/>
    <property type="project" value="UniProtKB-KW"/>
</dbReference>
<feature type="active site" description="Charge relay system" evidence="10">
    <location>
        <position position="272"/>
    </location>
</feature>
<dbReference type="InterPro" id="IPR050131">
    <property type="entry name" value="Peptidase_S8_subtilisin-like"/>
</dbReference>
<proteinExistence type="inferred from homology"/>
<dbReference type="PROSITE" id="PS51892">
    <property type="entry name" value="SUBTILASE"/>
    <property type="match status" value="1"/>
</dbReference>
<dbReference type="InterPro" id="IPR023828">
    <property type="entry name" value="Peptidase_S8_Ser-AS"/>
</dbReference>
<feature type="active site" description="Charge relay system" evidence="10">
    <location>
        <position position="74"/>
    </location>
</feature>
<evidence type="ECO:0000313" key="16">
    <source>
        <dbReference type="EMBL" id="MFC5907433.1"/>
    </source>
</evidence>
<gene>
    <name evidence="16" type="primary">mycP</name>
    <name evidence="16" type="ORF">ACFP3V_09385</name>
</gene>
<evidence type="ECO:0000256" key="14">
    <source>
        <dbReference type="SAM" id="SignalP"/>
    </source>
</evidence>
<keyword evidence="6 10" id="KW-0378">Hydrolase</keyword>
<evidence type="ECO:0000256" key="9">
    <source>
        <dbReference type="ARBA" id="ARBA00023136"/>
    </source>
</evidence>
<dbReference type="InterPro" id="IPR015500">
    <property type="entry name" value="Peptidase_S8_subtilisin-rel"/>
</dbReference>
<dbReference type="InterPro" id="IPR023827">
    <property type="entry name" value="Peptidase_S8_Asp-AS"/>
</dbReference>
<evidence type="ECO:0000256" key="3">
    <source>
        <dbReference type="ARBA" id="ARBA00022475"/>
    </source>
</evidence>
<evidence type="ECO:0000256" key="13">
    <source>
        <dbReference type="SAM" id="Phobius"/>
    </source>
</evidence>
<evidence type="ECO:0000256" key="8">
    <source>
        <dbReference type="ARBA" id="ARBA00022989"/>
    </source>
</evidence>
<evidence type="ECO:0000256" key="1">
    <source>
        <dbReference type="ARBA" id="ARBA00004162"/>
    </source>
</evidence>
<reference evidence="17" key="1">
    <citation type="journal article" date="2019" name="Int. J. Syst. Evol. Microbiol.">
        <title>The Global Catalogue of Microorganisms (GCM) 10K type strain sequencing project: providing services to taxonomists for standard genome sequencing and annotation.</title>
        <authorList>
            <consortium name="The Broad Institute Genomics Platform"/>
            <consortium name="The Broad Institute Genome Sequencing Center for Infectious Disease"/>
            <person name="Wu L."/>
            <person name="Ma J."/>
        </authorList>
    </citation>
    <scope>NUCLEOTIDE SEQUENCE [LARGE SCALE GENOMIC DNA]</scope>
    <source>
        <strain evidence="17">JCM 4816</strain>
    </source>
</reference>
<dbReference type="InterPro" id="IPR022398">
    <property type="entry name" value="Peptidase_S8_His-AS"/>
</dbReference>
<dbReference type="InterPro" id="IPR036852">
    <property type="entry name" value="Peptidase_S8/S53_dom_sf"/>
</dbReference>
<evidence type="ECO:0000256" key="11">
    <source>
        <dbReference type="RuleBase" id="RU003355"/>
    </source>
</evidence>
<dbReference type="Proteomes" id="UP001596174">
    <property type="component" value="Unassembled WGS sequence"/>
</dbReference>
<evidence type="ECO:0000256" key="5">
    <source>
        <dbReference type="ARBA" id="ARBA00022692"/>
    </source>
</evidence>
<dbReference type="PRINTS" id="PR00723">
    <property type="entry name" value="SUBTILISIN"/>
</dbReference>
<keyword evidence="8 13" id="KW-1133">Transmembrane helix</keyword>
<sequence>MSRAVSRAAAAAAALALGALGGVGAGAVPAYASSGQCTFPAQDIPGTPWALQRVLLPQLHQKATGKGVTVAVIDTGVDATNPQLAGAVTAGPTLLKDAQGNALTDPVGHGTMVAGIIAARAIPSTGFVGIAPQARILSIRQNDGQGNGTQSDLARAVDYARTHGAGVINISQDVSSNGKPVALPESSELGQAVKRAVAAGIVVVASAGNEGLPLPTYPASFPGVLGVGASDRNDERAESFSESGTSVGVAAPGVDIVSTVPKRGQCVDSGTSFAAPYVAGVAALLKQMYPHWTPAQIIARIEQTAQRTDPGRNDQIGWGVVDPVAAVSDTSAPEDAPTPTPQGPRAAAPVKPRPLAPGETQADRDRRTAFYAVGIAALLVLLVTGTATVLRDARRRQAL</sequence>
<feature type="chain" id="PRO_5045653653" evidence="14">
    <location>
        <begin position="33"/>
        <end position="399"/>
    </location>
</feature>
<evidence type="ECO:0000256" key="4">
    <source>
        <dbReference type="ARBA" id="ARBA00022670"/>
    </source>
</evidence>
<dbReference type="PROSITE" id="PS00137">
    <property type="entry name" value="SUBTILASE_HIS"/>
    <property type="match status" value="1"/>
</dbReference>
<dbReference type="EMBL" id="JBHSQJ010000033">
    <property type="protein sequence ID" value="MFC5907433.1"/>
    <property type="molecule type" value="Genomic_DNA"/>
</dbReference>
<dbReference type="PROSITE" id="PS00136">
    <property type="entry name" value="SUBTILASE_ASP"/>
    <property type="match status" value="1"/>
</dbReference>
<evidence type="ECO:0000256" key="12">
    <source>
        <dbReference type="SAM" id="MobiDB-lite"/>
    </source>
</evidence>
<feature type="transmembrane region" description="Helical" evidence="13">
    <location>
        <begin position="369"/>
        <end position="390"/>
    </location>
</feature>
<feature type="region of interest" description="Disordered" evidence="12">
    <location>
        <begin position="329"/>
        <end position="363"/>
    </location>
</feature>
<evidence type="ECO:0000256" key="6">
    <source>
        <dbReference type="ARBA" id="ARBA00022801"/>
    </source>
</evidence>
<dbReference type="SUPFAM" id="SSF52743">
    <property type="entry name" value="Subtilisin-like"/>
    <property type="match status" value="1"/>
</dbReference>
<dbReference type="PROSITE" id="PS00138">
    <property type="entry name" value="SUBTILASE_SER"/>
    <property type="match status" value="1"/>
</dbReference>
<comment type="subcellular location">
    <subcellularLocation>
        <location evidence="1">Cell membrane</location>
        <topology evidence="1">Single-pass membrane protein</topology>
    </subcellularLocation>
</comment>
<feature type="active site" description="Charge relay system" evidence="10">
    <location>
        <position position="109"/>
    </location>
</feature>
<keyword evidence="5 13" id="KW-0812">Transmembrane</keyword>
<keyword evidence="4 10" id="KW-0645">Protease</keyword>